<organism evidence="3">
    <name type="scientific">Orpheovirus IHUMI-LCC2</name>
    <dbReference type="NCBI Taxonomy" id="2023057"/>
    <lineage>
        <taxon>Viruses</taxon>
        <taxon>Varidnaviria</taxon>
        <taxon>Bamfordvirae</taxon>
        <taxon>Nucleocytoviricota</taxon>
        <taxon>Megaviricetes</taxon>
        <taxon>Pimascovirales</taxon>
        <taxon>Ocovirineae</taxon>
        <taxon>Orpheoviridae</taxon>
        <taxon>Alphaorpheovirus</taxon>
        <taxon>Alphaorpheovirus massiliense</taxon>
    </lineage>
</organism>
<evidence type="ECO:0000313" key="3">
    <source>
        <dbReference type="EMBL" id="SNW62616.1"/>
    </source>
</evidence>
<dbReference type="Proteomes" id="UP000236316">
    <property type="component" value="Segment"/>
</dbReference>
<reference evidence="3" key="1">
    <citation type="submission" date="2017-08" db="EMBL/GenBank/DDBJ databases">
        <authorList>
            <consortium name="Urmite Genomes"/>
        </authorList>
    </citation>
    <scope>NUCLEOTIDE SEQUENCE [LARGE SCALE GENOMIC DNA]</scope>
    <source>
        <strain evidence="3">IHUMI-LCC2</strain>
    </source>
</reference>
<keyword evidence="1" id="KW-0175">Coiled coil</keyword>
<keyword evidence="4" id="KW-1185">Reference proteome</keyword>
<dbReference type="RefSeq" id="YP_009448918.1">
    <property type="nucleotide sequence ID" value="NC_036594.1"/>
</dbReference>
<gene>
    <name evidence="3" type="ORF">ORPV_712</name>
</gene>
<dbReference type="EMBL" id="LT906555">
    <property type="protein sequence ID" value="SNW62616.1"/>
    <property type="molecule type" value="Genomic_DNA"/>
</dbReference>
<evidence type="ECO:0000313" key="4">
    <source>
        <dbReference type="Proteomes" id="UP000236316"/>
    </source>
</evidence>
<dbReference type="Pfam" id="PF13640">
    <property type="entry name" value="2OG-FeII_Oxy_3"/>
    <property type="match status" value="1"/>
</dbReference>
<evidence type="ECO:0000256" key="1">
    <source>
        <dbReference type="SAM" id="Coils"/>
    </source>
</evidence>
<sequence>MILTNYQILNYNYIKLSIIYNRSYIIRIELTYIRTMENLTTIYKLYKQTTPVVPKSELVDIKENTCWKDSTVGYNGDNIINTEVRNSKWAKYYDDIKLDKPIKNNLNIILGPDCEYDDWTLLKYETGCKFTKHKDGVKNGKHAGTLLVIFPKSYSDYTGGELVIYKDQEEVIVRGYDDNYCVVFLGIDLDHEVKEVLSGTRYCLKTPVFSDISLQLPPPPVDGNIRRLSFKKEVDEVDEKIRKLQEEKKKYEGEYEELRKEIKKFVEGNDMIALRGLYKNYEEMTDTDKLICEEFMKVYPSCQLLNVKVEVEDDSECDTGVYRADDKDYCEVALYYDRRDMTEQVLNTRSEYNDQGYDDYDDILVTCIRDISSFEDYNEDDNEDDDQE</sequence>
<accession>A0A2I2L521</accession>
<evidence type="ECO:0000259" key="2">
    <source>
        <dbReference type="Pfam" id="PF13640"/>
    </source>
</evidence>
<protein>
    <submittedName>
        <fullName evidence="3">2OG-Fe(II) oxygenase</fullName>
    </submittedName>
</protein>
<proteinExistence type="predicted"/>
<feature type="domain" description="Prolyl 4-hydroxylase alpha subunit Fe(2+) 2OG dioxygenase" evidence="2">
    <location>
        <begin position="121"/>
        <end position="204"/>
    </location>
</feature>
<dbReference type="Gene3D" id="2.60.120.620">
    <property type="entry name" value="q2cbj1_9rhob like domain"/>
    <property type="match status" value="1"/>
</dbReference>
<dbReference type="GeneID" id="35382531"/>
<dbReference type="KEGG" id="vg:35382531"/>
<feature type="coiled-coil region" evidence="1">
    <location>
        <begin position="227"/>
        <end position="268"/>
    </location>
</feature>
<dbReference type="InterPro" id="IPR044862">
    <property type="entry name" value="Pro_4_hyd_alph_FE2OG_OXY"/>
</dbReference>
<name>A0A2I2L521_9VIRU</name>